<feature type="compositionally biased region" description="Low complexity" evidence="1">
    <location>
        <begin position="50"/>
        <end position="64"/>
    </location>
</feature>
<evidence type="ECO:0000256" key="1">
    <source>
        <dbReference type="SAM" id="MobiDB-lite"/>
    </source>
</evidence>
<feature type="compositionally biased region" description="Polar residues" evidence="1">
    <location>
        <begin position="65"/>
        <end position="77"/>
    </location>
</feature>
<name>A0A5N6KBW5_MONLA</name>
<accession>A0A5N6KBW5</accession>
<sequence length="150" mass="16429">MDDGDMDSQEISSTIKLDIKQRIAQAKIKAAEKRAAEIAARQSQAGQEVFAATPSPTPFSTSPFIGNSTPPASNYASQPDFPFLRSPATKTLRIQRANSLKALSKKIDNAGNFKLQELITKMILRCPGAKQVAESFFVLDDIEKDVSKRQ</sequence>
<evidence type="ECO:0000313" key="2">
    <source>
        <dbReference type="EMBL" id="KAB8300887.1"/>
    </source>
</evidence>
<dbReference type="Proteomes" id="UP000326757">
    <property type="component" value="Unassembled WGS sequence"/>
</dbReference>
<keyword evidence="3" id="KW-1185">Reference proteome</keyword>
<comment type="caution">
    <text evidence="2">The sequence shown here is derived from an EMBL/GenBank/DDBJ whole genome shotgun (WGS) entry which is preliminary data.</text>
</comment>
<dbReference type="AlphaFoldDB" id="A0A5N6KBW5"/>
<proteinExistence type="predicted"/>
<reference evidence="2 3" key="1">
    <citation type="submission" date="2019-06" db="EMBL/GenBank/DDBJ databases">
        <title>Genome Sequence of the Brown Rot Fungal Pathogen Monilinia laxa.</title>
        <authorList>
            <person name="De Miccolis Angelini R.M."/>
            <person name="Landi L."/>
            <person name="Abate D."/>
            <person name="Pollastro S."/>
            <person name="Romanazzi G."/>
            <person name="Faretra F."/>
        </authorList>
    </citation>
    <scope>NUCLEOTIDE SEQUENCE [LARGE SCALE GENOMIC DNA]</scope>
    <source>
        <strain evidence="2 3">Mlax316</strain>
    </source>
</reference>
<evidence type="ECO:0000313" key="3">
    <source>
        <dbReference type="Proteomes" id="UP000326757"/>
    </source>
</evidence>
<dbReference type="EMBL" id="VIGI01000004">
    <property type="protein sequence ID" value="KAB8300887.1"/>
    <property type="molecule type" value="Genomic_DNA"/>
</dbReference>
<feature type="region of interest" description="Disordered" evidence="1">
    <location>
        <begin position="47"/>
        <end position="79"/>
    </location>
</feature>
<organism evidence="2 3">
    <name type="scientific">Monilinia laxa</name>
    <name type="common">Brown rot fungus</name>
    <name type="synonym">Sclerotinia laxa</name>
    <dbReference type="NCBI Taxonomy" id="61186"/>
    <lineage>
        <taxon>Eukaryota</taxon>
        <taxon>Fungi</taxon>
        <taxon>Dikarya</taxon>
        <taxon>Ascomycota</taxon>
        <taxon>Pezizomycotina</taxon>
        <taxon>Leotiomycetes</taxon>
        <taxon>Helotiales</taxon>
        <taxon>Sclerotiniaceae</taxon>
        <taxon>Monilinia</taxon>
    </lineage>
</organism>
<gene>
    <name evidence="2" type="ORF">EYC80_002815</name>
</gene>
<protein>
    <submittedName>
        <fullName evidence="2">Uncharacterized protein</fullName>
    </submittedName>
</protein>